<feature type="transmembrane region" description="Helical" evidence="1">
    <location>
        <begin position="82"/>
        <end position="102"/>
    </location>
</feature>
<keyword evidence="1" id="KW-0812">Transmembrane</keyword>
<dbReference type="AlphaFoldDB" id="A0A8J6L4C4"/>
<feature type="transmembrane region" description="Helical" evidence="1">
    <location>
        <begin position="222"/>
        <end position="240"/>
    </location>
</feature>
<protein>
    <recommendedName>
        <fullName evidence="4">Acyltransferase 3 domain-containing protein</fullName>
    </recommendedName>
</protein>
<organism evidence="2 3">
    <name type="scientific">Tenebrio molitor</name>
    <name type="common">Yellow mealworm beetle</name>
    <dbReference type="NCBI Taxonomy" id="7067"/>
    <lineage>
        <taxon>Eukaryota</taxon>
        <taxon>Metazoa</taxon>
        <taxon>Ecdysozoa</taxon>
        <taxon>Arthropoda</taxon>
        <taxon>Hexapoda</taxon>
        <taxon>Insecta</taxon>
        <taxon>Pterygota</taxon>
        <taxon>Neoptera</taxon>
        <taxon>Endopterygota</taxon>
        <taxon>Coleoptera</taxon>
        <taxon>Polyphaga</taxon>
        <taxon>Cucujiformia</taxon>
        <taxon>Tenebrionidae</taxon>
        <taxon>Tenebrio</taxon>
    </lineage>
</organism>
<sequence>MYVPHHQIGFSAYTNTTKLIKMTTSTPDQLPCLNGLKCLSMVWIVAGHQFSVPMKGSITNSKYMLEWIENLYSMFLCVGQTWYLNIDFQLYLISPAVFYALWKYPKLCIAVLVVCVLGFIAGSFYVAWANDLTAILTNLYGSLLVDLFNNNNNNNNSYNYQNNYYLLFGSCGGVCFGTLLACVLGGHSTLRGEEYDRWGNAFHIALEYQFWGTLWYSAGLSYLLILMTESPVIIIEKMLFGSFSKKKQPKRDVQSGVDNAAFEKYYHS</sequence>
<reference evidence="2" key="2">
    <citation type="submission" date="2021-08" db="EMBL/GenBank/DDBJ databases">
        <authorList>
            <person name="Eriksson T."/>
        </authorList>
    </citation>
    <scope>NUCLEOTIDE SEQUENCE</scope>
    <source>
        <strain evidence="2">Stoneville</strain>
        <tissue evidence="2">Whole head</tissue>
    </source>
</reference>
<keyword evidence="1" id="KW-0472">Membrane</keyword>
<feature type="transmembrane region" description="Helical" evidence="1">
    <location>
        <begin position="164"/>
        <end position="186"/>
    </location>
</feature>
<feature type="transmembrane region" description="Helical" evidence="1">
    <location>
        <begin position="109"/>
        <end position="128"/>
    </location>
</feature>
<proteinExistence type="predicted"/>
<evidence type="ECO:0000313" key="2">
    <source>
        <dbReference type="EMBL" id="KAH0807830.1"/>
    </source>
</evidence>
<dbReference type="Proteomes" id="UP000719412">
    <property type="component" value="Unassembled WGS sequence"/>
</dbReference>
<comment type="caution">
    <text evidence="2">The sequence shown here is derived from an EMBL/GenBank/DDBJ whole genome shotgun (WGS) entry which is preliminary data.</text>
</comment>
<dbReference type="EMBL" id="JABDTM020029627">
    <property type="protein sequence ID" value="KAH0807830.1"/>
    <property type="molecule type" value="Genomic_DNA"/>
</dbReference>
<evidence type="ECO:0000313" key="3">
    <source>
        <dbReference type="Proteomes" id="UP000719412"/>
    </source>
</evidence>
<evidence type="ECO:0000256" key="1">
    <source>
        <dbReference type="SAM" id="Phobius"/>
    </source>
</evidence>
<keyword evidence="3" id="KW-1185">Reference proteome</keyword>
<name>A0A8J6L4C4_TENMO</name>
<gene>
    <name evidence="2" type="ORF">GEV33_014961</name>
</gene>
<accession>A0A8J6L4C4</accession>
<dbReference type="PANTHER" id="PTHR11161">
    <property type="entry name" value="O-ACYLTRANSFERASE"/>
    <property type="match status" value="1"/>
</dbReference>
<dbReference type="PANTHER" id="PTHR11161:SF0">
    <property type="entry name" value="O-ACYLTRANSFERASE LIKE PROTEIN"/>
    <property type="match status" value="1"/>
</dbReference>
<reference evidence="2" key="1">
    <citation type="journal article" date="2020" name="J Insects Food Feed">
        <title>The yellow mealworm (Tenebrio molitor) genome: a resource for the emerging insects as food and feed industry.</title>
        <authorList>
            <person name="Eriksson T."/>
            <person name="Andere A."/>
            <person name="Kelstrup H."/>
            <person name="Emery V."/>
            <person name="Picard C."/>
        </authorList>
    </citation>
    <scope>NUCLEOTIDE SEQUENCE</scope>
    <source>
        <strain evidence="2">Stoneville</strain>
        <tissue evidence="2">Whole head</tissue>
    </source>
</reference>
<dbReference type="InterPro" id="IPR052728">
    <property type="entry name" value="O2_lipid_transport_reg"/>
</dbReference>
<keyword evidence="1" id="KW-1133">Transmembrane helix</keyword>
<evidence type="ECO:0008006" key="4">
    <source>
        <dbReference type="Google" id="ProtNLM"/>
    </source>
</evidence>